<dbReference type="InterPro" id="IPR031941">
    <property type="entry name" value="DUF4773"/>
</dbReference>
<keyword evidence="3" id="KW-1185">Reference proteome</keyword>
<sequence length="205" mass="23553">WPSDPLLVLYNPATGQEISPRRYSAMQLRSAGQTQLQNVNDNIVRLPSLGMPCSCQDYVCRCCLGIGFGSMKQTVCIKIQYEWREFDVRFLIDWNDRTLASFSISPRNMPDFCTPLLLPIPIFTCLRLTNIQIIEMENSLNLCISLVFKLVLQQIFEYRFTCLRLGVKGVSIVRDPYSYTALMPSKTTPDQLMPQPTNDKLQYYA</sequence>
<name>A0AAD4PI05_9MUSC</name>
<dbReference type="Pfam" id="PF15998">
    <property type="entry name" value="DUF4773"/>
    <property type="match status" value="1"/>
</dbReference>
<feature type="domain" description="DUF4773" evidence="1">
    <location>
        <begin position="52"/>
        <end position="169"/>
    </location>
</feature>
<feature type="non-terminal residue" evidence="2">
    <location>
        <position position="1"/>
    </location>
</feature>
<dbReference type="EMBL" id="JAJJHW010003409">
    <property type="protein sequence ID" value="KAH8360189.1"/>
    <property type="molecule type" value="Genomic_DNA"/>
</dbReference>
<evidence type="ECO:0000313" key="3">
    <source>
        <dbReference type="Proteomes" id="UP001200034"/>
    </source>
</evidence>
<evidence type="ECO:0000313" key="2">
    <source>
        <dbReference type="EMBL" id="KAH8360189.1"/>
    </source>
</evidence>
<comment type="caution">
    <text evidence="2">The sequence shown here is derived from an EMBL/GenBank/DDBJ whole genome shotgun (WGS) entry which is preliminary data.</text>
</comment>
<dbReference type="AlphaFoldDB" id="A0AAD4PI05"/>
<organism evidence="2 3">
    <name type="scientific">Drosophila rubida</name>
    <dbReference type="NCBI Taxonomy" id="30044"/>
    <lineage>
        <taxon>Eukaryota</taxon>
        <taxon>Metazoa</taxon>
        <taxon>Ecdysozoa</taxon>
        <taxon>Arthropoda</taxon>
        <taxon>Hexapoda</taxon>
        <taxon>Insecta</taxon>
        <taxon>Pterygota</taxon>
        <taxon>Neoptera</taxon>
        <taxon>Endopterygota</taxon>
        <taxon>Diptera</taxon>
        <taxon>Brachycera</taxon>
        <taxon>Muscomorpha</taxon>
        <taxon>Ephydroidea</taxon>
        <taxon>Drosophilidae</taxon>
        <taxon>Drosophila</taxon>
    </lineage>
</organism>
<evidence type="ECO:0000259" key="1">
    <source>
        <dbReference type="Pfam" id="PF15998"/>
    </source>
</evidence>
<dbReference type="PANTHER" id="PTHR36299:SF4">
    <property type="entry name" value="GH07892P-RELATED"/>
    <property type="match status" value="1"/>
</dbReference>
<dbReference type="PANTHER" id="PTHR36299">
    <property type="entry name" value="AGAP008005-PA"/>
    <property type="match status" value="1"/>
</dbReference>
<accession>A0AAD4PI05</accession>
<gene>
    <name evidence="2" type="ORF">KR093_011284</name>
</gene>
<protein>
    <recommendedName>
        <fullName evidence="1">DUF4773 domain-containing protein</fullName>
    </recommendedName>
</protein>
<dbReference type="Proteomes" id="UP001200034">
    <property type="component" value="Unassembled WGS sequence"/>
</dbReference>
<proteinExistence type="predicted"/>
<reference evidence="2" key="1">
    <citation type="journal article" date="2021" name="Mol. Ecol. Resour.">
        <title>Phylogenomic analyses of the genus Drosophila reveals genomic signals of climate adaptation.</title>
        <authorList>
            <person name="Li F."/>
            <person name="Rane R.V."/>
            <person name="Luria V."/>
            <person name="Xiong Z."/>
            <person name="Chen J."/>
            <person name="Li Z."/>
            <person name="Catullo R.A."/>
            <person name="Griffin P.C."/>
            <person name="Schiffer M."/>
            <person name="Pearce S."/>
            <person name="Lee S.F."/>
            <person name="McElroy K."/>
            <person name="Stocker A."/>
            <person name="Shirriffs J."/>
            <person name="Cockerell F."/>
            <person name="Coppin C."/>
            <person name="Sgro C.M."/>
            <person name="Karger A."/>
            <person name="Cain J.W."/>
            <person name="Weber J.A."/>
            <person name="Santpere G."/>
            <person name="Kirschner M.W."/>
            <person name="Hoffmann A.A."/>
            <person name="Oakeshott J.G."/>
            <person name="Zhang G."/>
        </authorList>
    </citation>
    <scope>NUCLEOTIDE SEQUENCE</scope>
    <source>
        <strain evidence="2">BGI-SZ-2011g</strain>
    </source>
</reference>